<proteinExistence type="predicted"/>
<dbReference type="RefSeq" id="WP_109013234.1">
    <property type="nucleotide sequence ID" value="NZ_BDUD01000002.1"/>
</dbReference>
<keyword evidence="3" id="KW-1185">Reference proteome</keyword>
<dbReference type="Pfam" id="PF13701">
    <property type="entry name" value="DDE_Tnp_1_4"/>
    <property type="match status" value="1"/>
</dbReference>
<comment type="caution">
    <text evidence="2">The sequence shown here is derived from an EMBL/GenBank/DDBJ whole genome shotgun (WGS) entry which is preliminary data.</text>
</comment>
<gene>
    <name evidence="2" type="ORF">NIES4072_70850</name>
</gene>
<dbReference type="InterPro" id="IPR025668">
    <property type="entry name" value="Tnp_DDE_dom"/>
</dbReference>
<evidence type="ECO:0000313" key="2">
    <source>
        <dbReference type="EMBL" id="GBG23373.1"/>
    </source>
</evidence>
<evidence type="ECO:0000313" key="3">
    <source>
        <dbReference type="Proteomes" id="UP000245124"/>
    </source>
</evidence>
<organism evidence="2 3">
    <name type="scientific">Nostoc commune NIES-4072</name>
    <dbReference type="NCBI Taxonomy" id="2005467"/>
    <lineage>
        <taxon>Bacteria</taxon>
        <taxon>Bacillati</taxon>
        <taxon>Cyanobacteriota</taxon>
        <taxon>Cyanophyceae</taxon>
        <taxon>Nostocales</taxon>
        <taxon>Nostocaceae</taxon>
        <taxon>Nostoc</taxon>
    </lineage>
</organism>
<evidence type="ECO:0000259" key="1">
    <source>
        <dbReference type="Pfam" id="PF13701"/>
    </source>
</evidence>
<dbReference type="Proteomes" id="UP000245124">
    <property type="component" value="Unassembled WGS sequence"/>
</dbReference>
<protein>
    <submittedName>
        <fullName evidence="2">Transposase</fullName>
    </submittedName>
</protein>
<reference evidence="2 3" key="1">
    <citation type="submission" date="2017-06" db="EMBL/GenBank/DDBJ databases">
        <title>Genome sequencing of cyanobaciteial culture collection at National Institute for Environmental Studies (NIES).</title>
        <authorList>
            <person name="Hirose Y."/>
            <person name="Shimura Y."/>
            <person name="Fujisawa T."/>
            <person name="Nakamura Y."/>
            <person name="Kawachi M."/>
        </authorList>
    </citation>
    <scope>NUCLEOTIDE SEQUENCE [LARGE SCALE GENOMIC DNA]</scope>
    <source>
        <strain evidence="2 3">NIES-4072</strain>
    </source>
</reference>
<name>A0A2R5G4I7_NOSCO</name>
<sequence>MTPNKNHCIPEQFVFGQVESRPVVVNFKGEPVTSDAGLILIAELDRKREITSRLAACFKDYREPNKVLHPVHSLIAQRIYGLIMGYEDINDHETLRHDPIFALTVGKVINSKRESFNLAGKSTLNRLEHCPEEVTSKENSRYHRIEYDSSAIETLLVELFLESYQKPPRQIIVDLDVTDNLVQGNMENRLKEQKLDLQSDRTSTHTFEGNQLRLWFAAIAYILMNTMREKCLVHTEFQNVTIGTIRTKLLKLGAVITILQRRILIAISSACPYKDIFATIYECLSRLPYPG</sequence>
<dbReference type="EMBL" id="BDUD01000002">
    <property type="protein sequence ID" value="GBG23373.1"/>
    <property type="molecule type" value="Genomic_DNA"/>
</dbReference>
<dbReference type="AlphaFoldDB" id="A0A2R5G4I7"/>
<dbReference type="OrthoDB" id="476248at2"/>
<accession>A0A2R5G4I7</accession>
<feature type="domain" description="Transposase DDE" evidence="1">
    <location>
        <begin position="16"/>
        <end position="184"/>
    </location>
</feature>